<name>A0A5N7C7R0_PETAA</name>
<organism evidence="2">
    <name type="scientific">Petromyces alliaceus</name>
    <name type="common">Aspergillus alliaceus</name>
    <dbReference type="NCBI Taxonomy" id="209559"/>
    <lineage>
        <taxon>Eukaryota</taxon>
        <taxon>Fungi</taxon>
        <taxon>Dikarya</taxon>
        <taxon>Ascomycota</taxon>
        <taxon>Pezizomycotina</taxon>
        <taxon>Eurotiomycetes</taxon>
        <taxon>Eurotiomycetidae</taxon>
        <taxon>Eurotiales</taxon>
        <taxon>Aspergillaceae</taxon>
        <taxon>Aspergillus</taxon>
        <taxon>Aspergillus subgen. Circumdati</taxon>
    </lineage>
</organism>
<evidence type="ECO:0000313" key="2">
    <source>
        <dbReference type="EMBL" id="KAE8390180.1"/>
    </source>
</evidence>
<gene>
    <name evidence="2" type="ORF">BDV23DRAFT_193930</name>
</gene>
<reference evidence="2" key="1">
    <citation type="submission" date="2019-04" db="EMBL/GenBank/DDBJ databases">
        <title>Friends and foes A comparative genomics studyof 23 Aspergillus species from section Flavi.</title>
        <authorList>
            <consortium name="DOE Joint Genome Institute"/>
            <person name="Kjaerbolling I."/>
            <person name="Vesth T."/>
            <person name="Frisvad J.C."/>
            <person name="Nybo J.L."/>
            <person name="Theobald S."/>
            <person name="Kildgaard S."/>
            <person name="Isbrandt T."/>
            <person name="Kuo A."/>
            <person name="Sato A."/>
            <person name="Lyhne E.K."/>
            <person name="Kogle M.E."/>
            <person name="Wiebenga A."/>
            <person name="Kun R.S."/>
            <person name="Lubbers R.J."/>
            <person name="Makela M.R."/>
            <person name="Barry K."/>
            <person name="Chovatia M."/>
            <person name="Clum A."/>
            <person name="Daum C."/>
            <person name="Haridas S."/>
            <person name="He G."/>
            <person name="LaButti K."/>
            <person name="Lipzen A."/>
            <person name="Mondo S."/>
            <person name="Riley R."/>
            <person name="Salamov A."/>
            <person name="Simmons B.A."/>
            <person name="Magnuson J.K."/>
            <person name="Henrissat B."/>
            <person name="Mortensen U.H."/>
            <person name="Larsen T.O."/>
            <person name="Devries R.P."/>
            <person name="Grigoriev I.V."/>
            <person name="Machida M."/>
            <person name="Baker S.E."/>
            <person name="Andersen M.R."/>
        </authorList>
    </citation>
    <scope>NUCLEOTIDE SEQUENCE [LARGE SCALE GENOMIC DNA]</scope>
    <source>
        <strain evidence="2">IBT 14317</strain>
    </source>
</reference>
<proteinExistence type="predicted"/>
<dbReference type="AlphaFoldDB" id="A0A5N7C7R0"/>
<feature type="region of interest" description="Disordered" evidence="1">
    <location>
        <begin position="124"/>
        <end position="288"/>
    </location>
</feature>
<feature type="compositionally biased region" description="Polar residues" evidence="1">
    <location>
        <begin position="51"/>
        <end position="75"/>
    </location>
</feature>
<accession>A0A5N7C7R0</accession>
<evidence type="ECO:0000256" key="1">
    <source>
        <dbReference type="SAM" id="MobiDB-lite"/>
    </source>
</evidence>
<dbReference type="OrthoDB" id="5389296at2759"/>
<feature type="compositionally biased region" description="Polar residues" evidence="1">
    <location>
        <begin position="152"/>
        <end position="196"/>
    </location>
</feature>
<sequence>MPPSSTPFRGPPSRRSDSSARLHAGPQFASTPRFVLLQQTPGHDADDLIDSQGSPQSTPVASTRAADQTTSGSTLRQKEIIEDSDDGLGYSGGAPDITGSVDLDSSAPDDTCDLDAEFEALFGPTTARAKRRRVSLDTRTRFTQRRKRNDDMVQTSSPELPSPSKGYTQGHSHTPAQTFPQRTVSVTTPLQPSTPGTIKPTFRHNPRFVLSASQAAPSTQPQSSARPTPALTYSTPRPKPTFVLPRSPSPSQAAEDPSAIPTPFSPSSQAVRRRGRHRPSTPSYLPGGMAAEVRGWILEMGTKRAQMELNQGRHTGAGVPDLQKYALAIRVTGVSQSTLGSSDPLAFVRGQAVTSLDGDHEGSPMKNVLLLGLPRYQPPQSLPQHPGADRVPVLAEGHVVGVYRGPSWEVDLGDGCDLRGVGSDGGGNGNSSGTIRWLVSLEWDLISVDY</sequence>
<feature type="region of interest" description="Disordered" evidence="1">
    <location>
        <begin position="1"/>
        <end position="108"/>
    </location>
</feature>
<protein>
    <submittedName>
        <fullName evidence="2">Uncharacterized protein</fullName>
    </submittedName>
</protein>
<dbReference type="EMBL" id="ML735257">
    <property type="protein sequence ID" value="KAE8390180.1"/>
    <property type="molecule type" value="Genomic_DNA"/>
</dbReference>
<dbReference type="Proteomes" id="UP000326877">
    <property type="component" value="Unassembled WGS sequence"/>
</dbReference>
<feature type="compositionally biased region" description="Low complexity" evidence="1">
    <location>
        <begin position="211"/>
        <end position="229"/>
    </location>
</feature>